<dbReference type="EMBL" id="NQYH01000008">
    <property type="protein sequence ID" value="RIY40478.1"/>
    <property type="molecule type" value="Genomic_DNA"/>
</dbReference>
<accession>A0A3A1YTE0</accession>
<gene>
    <name evidence="2" type="ORF">CJP73_10100</name>
</gene>
<dbReference type="RefSeq" id="WP_119516338.1">
    <property type="nucleotide sequence ID" value="NZ_NQYH01000008.1"/>
</dbReference>
<evidence type="ECO:0000259" key="1">
    <source>
        <dbReference type="Pfam" id="PF13175"/>
    </source>
</evidence>
<dbReference type="OrthoDB" id="3322489at2"/>
<dbReference type="InterPro" id="IPR041685">
    <property type="entry name" value="AAA_GajA/Old/RecF-like"/>
</dbReference>
<dbReference type="InterPro" id="IPR027417">
    <property type="entry name" value="P-loop_NTPase"/>
</dbReference>
<name>A0A3A1YTE0_9BURK</name>
<dbReference type="SUPFAM" id="SSF52540">
    <property type="entry name" value="P-loop containing nucleoside triphosphate hydrolases"/>
    <property type="match status" value="1"/>
</dbReference>
<dbReference type="AlphaFoldDB" id="A0A3A1YTE0"/>
<dbReference type="Pfam" id="PF13175">
    <property type="entry name" value="AAA_15"/>
    <property type="match status" value="1"/>
</dbReference>
<organism evidence="2 3">
    <name type="scientific">Neopusillimonas maritima</name>
    <dbReference type="NCBI Taxonomy" id="2026239"/>
    <lineage>
        <taxon>Bacteria</taxon>
        <taxon>Pseudomonadati</taxon>
        <taxon>Pseudomonadota</taxon>
        <taxon>Betaproteobacteria</taxon>
        <taxon>Burkholderiales</taxon>
        <taxon>Alcaligenaceae</taxon>
        <taxon>Neopusillimonas</taxon>
    </lineage>
</organism>
<feature type="domain" description="Endonuclease GajA/Old nuclease/RecF-like AAA" evidence="1">
    <location>
        <begin position="8"/>
        <end position="348"/>
    </location>
</feature>
<reference evidence="2 3" key="1">
    <citation type="submission" date="2017-08" db="EMBL/GenBank/DDBJ databases">
        <title>Pusillimonas indicus sp. nov., a member of the family Alcaligenaceae isolated from surface seawater.</title>
        <authorList>
            <person name="Li J."/>
        </authorList>
    </citation>
    <scope>NUCLEOTIDE SEQUENCE [LARGE SCALE GENOMIC DNA]</scope>
    <source>
        <strain evidence="2 3">L52-1-41</strain>
    </source>
</reference>
<comment type="caution">
    <text evidence="2">The sequence shown here is derived from an EMBL/GenBank/DDBJ whole genome shotgun (WGS) entry which is preliminary data.</text>
</comment>
<dbReference type="PANTHER" id="PTHR43581">
    <property type="entry name" value="ATP/GTP PHOSPHATASE"/>
    <property type="match status" value="1"/>
</dbReference>
<dbReference type="Gene3D" id="3.40.50.300">
    <property type="entry name" value="P-loop containing nucleotide triphosphate hydrolases"/>
    <property type="match status" value="1"/>
</dbReference>
<dbReference type="PANTHER" id="PTHR43581:SF4">
    <property type="entry name" value="ATP_GTP PHOSPHATASE"/>
    <property type="match status" value="1"/>
</dbReference>
<evidence type="ECO:0000313" key="3">
    <source>
        <dbReference type="Proteomes" id="UP000266206"/>
    </source>
</evidence>
<sequence>MEIFLHGLALRNYRGIGPKRQEACPFAAINLFVGPNNSGKSAFLAFIAEQLNNFSSEHLKSRANNQIDKTLAQSDVHLGQDRTSVHFDLALPKEKIHELIEEAANAQHEGHRLSSKMIDIFTNYLSQNDWVWFRYSAHQKTYLGIGSDEFNPKNVDSSVKNATYTIWQTLYPNNSSGAFDQHWFPESISALINSKHLKLPKTVYVPAIRQIGKKGEQYEDMSGKGLIDKLAEIQNPGHLERHKQIDFDAINDFLHSVTGDSSARLEIPHDREHILVHMDGRLLPLSSLGTGIHEIIMLAAFCTLSKENIVCIEEPEIHLHPSLQRKLMQYLATKTTNQYFIATHSAVLIDTPGAATFHVSLVAGQTTVRPASTPSERYRICSDLGYRASDIVQANSIIWVEGPSDRIYLKHWIAAIAPELVEGLHYSIMFYGGRLLSHLTADDEEVEDFIKLRRLNRNLAIIIDSDKTSARSLINDTKKRVCEEFNKDSGVAWVTKGREIENYIPVETVESALKEIYSNSFSRLCATGKYDHILHFEKKPTSRKGSKAGINESPDKIKIAKHVCLSRPDLTMLDLNDRVNELVQMIERANE</sequence>
<dbReference type="InterPro" id="IPR051396">
    <property type="entry name" value="Bact_Antivir_Def_Nuclease"/>
</dbReference>
<proteinExistence type="predicted"/>
<evidence type="ECO:0000313" key="2">
    <source>
        <dbReference type="EMBL" id="RIY40478.1"/>
    </source>
</evidence>
<protein>
    <recommendedName>
        <fullName evidence="1">Endonuclease GajA/Old nuclease/RecF-like AAA domain-containing protein</fullName>
    </recommendedName>
</protein>
<dbReference type="Proteomes" id="UP000266206">
    <property type="component" value="Unassembled WGS sequence"/>
</dbReference>